<gene>
    <name evidence="2" type="ORF">HNR59_003643</name>
</gene>
<organism evidence="2 3">
    <name type="scientific">Aquamicrobium lusatiense</name>
    <dbReference type="NCBI Taxonomy" id="89772"/>
    <lineage>
        <taxon>Bacteria</taxon>
        <taxon>Pseudomonadati</taxon>
        <taxon>Pseudomonadota</taxon>
        <taxon>Alphaproteobacteria</taxon>
        <taxon>Hyphomicrobiales</taxon>
        <taxon>Phyllobacteriaceae</taxon>
        <taxon>Aquamicrobium</taxon>
    </lineage>
</organism>
<evidence type="ECO:0000259" key="1">
    <source>
        <dbReference type="Pfam" id="PF13378"/>
    </source>
</evidence>
<dbReference type="InterPro" id="IPR029065">
    <property type="entry name" value="Enolase_C-like"/>
</dbReference>
<feature type="domain" description="Enolase C-terminal" evidence="1">
    <location>
        <begin position="212"/>
        <end position="358"/>
    </location>
</feature>
<dbReference type="EMBL" id="JACHEU010000004">
    <property type="protein sequence ID" value="MBB6014249.1"/>
    <property type="molecule type" value="Genomic_DNA"/>
</dbReference>
<name>A0A7W9S6I8_9HYPH</name>
<accession>A0A7W9S6I8</accession>
<dbReference type="SUPFAM" id="SSF51604">
    <property type="entry name" value="Enolase C-terminal domain-like"/>
    <property type="match status" value="1"/>
</dbReference>
<dbReference type="Gene3D" id="3.20.20.120">
    <property type="entry name" value="Enolase-like C-terminal domain"/>
    <property type="match status" value="1"/>
</dbReference>
<evidence type="ECO:0000313" key="2">
    <source>
        <dbReference type="EMBL" id="MBB6014249.1"/>
    </source>
</evidence>
<dbReference type="RefSeq" id="WP_183832416.1">
    <property type="nucleotide sequence ID" value="NZ_JACHEU010000004.1"/>
</dbReference>
<dbReference type="Proteomes" id="UP000533306">
    <property type="component" value="Unassembled WGS sequence"/>
</dbReference>
<sequence>MTVRLRVVDVCCYERPYRLRIPFRFGIKTATGGRQAVVSVRIRLENGQEATGWAAEALSAKWFDKNPSLTDDQNHHQLRRSIELAAEARLGSGLQTAYGLFETSYFDLNDACAAQALNPLIASFGMAMLDRAILDALCRAKGTSFAQAMSANLGGIHTGPLVPELDGFDLDAFLGSRHPALSIDIRHTVGLVDPLVPGDQESRVNDGLPETLSEVIATYGCRYYKIKIGGDADADLDRLGRIAALLDQSGIDYRVTLDGNEQFADGEAIAAFFARVEADPALRRFSRSLLCLEQPVRRDRALAEPVDRLAARIPVIIDESDGGLDAFPTARALGYTGVSSKTCKGFYKSILNAARAQAWNGDGASRYFLSAEDLTCEPGISLQQDLALVSWLGLTHVEKNAHHFIDGFGNRPHGEAQAFLAAHGDLYHLQNGVVRLRLEGGRVAIGSLAASGFGTALSPDIAGLEPMPPADWS</sequence>
<comment type="caution">
    <text evidence="2">The sequence shown here is derived from an EMBL/GenBank/DDBJ whole genome shotgun (WGS) entry which is preliminary data.</text>
</comment>
<dbReference type="InterPro" id="IPR036849">
    <property type="entry name" value="Enolase-like_C_sf"/>
</dbReference>
<reference evidence="2 3" key="1">
    <citation type="submission" date="2020-08" db="EMBL/GenBank/DDBJ databases">
        <title>Genomic Encyclopedia of Type Strains, Phase IV (KMG-IV): sequencing the most valuable type-strain genomes for metagenomic binning, comparative biology and taxonomic classification.</title>
        <authorList>
            <person name="Goeker M."/>
        </authorList>
    </citation>
    <scope>NUCLEOTIDE SEQUENCE [LARGE SCALE GENOMIC DNA]</scope>
    <source>
        <strain evidence="2 3">DSM 11099</strain>
    </source>
</reference>
<keyword evidence="3" id="KW-1185">Reference proteome</keyword>
<dbReference type="Pfam" id="PF13378">
    <property type="entry name" value="MR_MLE_C"/>
    <property type="match status" value="1"/>
</dbReference>
<protein>
    <recommendedName>
        <fullName evidence="1">Enolase C-terminal domain-containing protein</fullName>
    </recommendedName>
</protein>
<evidence type="ECO:0000313" key="3">
    <source>
        <dbReference type="Proteomes" id="UP000533306"/>
    </source>
</evidence>
<proteinExistence type="predicted"/>
<dbReference type="AlphaFoldDB" id="A0A7W9S6I8"/>